<reference evidence="2 3" key="1">
    <citation type="submission" date="2021-06" db="EMBL/GenBank/DDBJ databases">
        <authorList>
            <person name="Palmer J.M."/>
        </authorList>
    </citation>
    <scope>NUCLEOTIDE SEQUENCE [LARGE SCALE GENOMIC DNA]</scope>
    <source>
        <strain evidence="2 3">MEX-2019</strain>
        <tissue evidence="2">Muscle</tissue>
    </source>
</reference>
<dbReference type="AlphaFoldDB" id="A0AAV9SNI0"/>
<dbReference type="EMBL" id="JAHHUM010000087">
    <property type="protein sequence ID" value="KAK5622683.1"/>
    <property type="molecule type" value="Genomic_DNA"/>
</dbReference>
<keyword evidence="3" id="KW-1185">Reference proteome</keyword>
<evidence type="ECO:0000313" key="3">
    <source>
        <dbReference type="Proteomes" id="UP001311232"/>
    </source>
</evidence>
<accession>A0AAV9SNI0</accession>
<proteinExistence type="predicted"/>
<protein>
    <submittedName>
        <fullName evidence="2">Uncharacterized protein</fullName>
    </submittedName>
</protein>
<name>A0AAV9SNI0_9TELE</name>
<dbReference type="Proteomes" id="UP001311232">
    <property type="component" value="Unassembled WGS sequence"/>
</dbReference>
<comment type="caution">
    <text evidence="2">The sequence shown here is derived from an EMBL/GenBank/DDBJ whole genome shotgun (WGS) entry which is preliminary data.</text>
</comment>
<evidence type="ECO:0000313" key="2">
    <source>
        <dbReference type="EMBL" id="KAK5622683.1"/>
    </source>
</evidence>
<feature type="region of interest" description="Disordered" evidence="1">
    <location>
        <begin position="154"/>
        <end position="184"/>
    </location>
</feature>
<gene>
    <name evidence="2" type="ORF">CRENBAI_026212</name>
</gene>
<evidence type="ECO:0000256" key="1">
    <source>
        <dbReference type="SAM" id="MobiDB-lite"/>
    </source>
</evidence>
<organism evidence="2 3">
    <name type="scientific">Crenichthys baileyi</name>
    <name type="common">White River springfish</name>
    <dbReference type="NCBI Taxonomy" id="28760"/>
    <lineage>
        <taxon>Eukaryota</taxon>
        <taxon>Metazoa</taxon>
        <taxon>Chordata</taxon>
        <taxon>Craniata</taxon>
        <taxon>Vertebrata</taxon>
        <taxon>Euteleostomi</taxon>
        <taxon>Actinopterygii</taxon>
        <taxon>Neopterygii</taxon>
        <taxon>Teleostei</taxon>
        <taxon>Neoteleostei</taxon>
        <taxon>Acanthomorphata</taxon>
        <taxon>Ovalentaria</taxon>
        <taxon>Atherinomorphae</taxon>
        <taxon>Cyprinodontiformes</taxon>
        <taxon>Goodeidae</taxon>
        <taxon>Crenichthys</taxon>
    </lineage>
</organism>
<sequence>MSDDGLNATHLGAIQTEALIRSYRTCIHRLMIPHECLPLLQTPVPVSCLHSGDHLHSSKNITSWTNQAQQFTLQLLSVPTPCSLPTDSPSWTSCARQPARSPTLPTGLPTWTSRENLPGTNLCIDDRISQPSSLTSTVSPLHFLHTVNDLHNSSSSLANPDCPSQSSRFQPRPVPIPDSPQRIK</sequence>
<feature type="compositionally biased region" description="Polar residues" evidence="1">
    <location>
        <begin position="154"/>
        <end position="169"/>
    </location>
</feature>